<dbReference type="InterPro" id="IPR002173">
    <property type="entry name" value="Carboh/pur_kinase_PfkB_CS"/>
</dbReference>
<dbReference type="GO" id="GO:0016301">
    <property type="term" value="F:kinase activity"/>
    <property type="evidence" value="ECO:0007669"/>
    <property type="project" value="UniProtKB-KW"/>
</dbReference>
<evidence type="ECO:0000313" key="4">
    <source>
        <dbReference type="EMBL" id="HBU98247.1"/>
    </source>
</evidence>
<keyword evidence="2 4" id="KW-0418">Kinase</keyword>
<evidence type="ECO:0000313" key="7">
    <source>
        <dbReference type="Proteomes" id="UP000264753"/>
    </source>
</evidence>
<reference evidence="6 7" key="1">
    <citation type="journal article" date="2018" name="Nat. Biotechnol.">
        <title>A standardized bacterial taxonomy based on genome phylogeny substantially revises the tree of life.</title>
        <authorList>
            <person name="Parks D.H."/>
            <person name="Chuvochina M."/>
            <person name="Waite D.W."/>
            <person name="Rinke C."/>
            <person name="Skarshewski A."/>
            <person name="Chaumeil P.A."/>
            <person name="Hugenholtz P."/>
        </authorList>
    </citation>
    <scope>NUCLEOTIDE SEQUENCE [LARGE SCALE GENOMIC DNA]</scope>
    <source>
        <strain evidence="4">UBA8707</strain>
        <strain evidence="5">UBA9881</strain>
    </source>
</reference>
<evidence type="ECO:0000256" key="1">
    <source>
        <dbReference type="ARBA" id="ARBA00022679"/>
    </source>
</evidence>
<accession>A0A358HST3</accession>
<dbReference type="PROSITE" id="PS00584">
    <property type="entry name" value="PFKB_KINASES_2"/>
    <property type="match status" value="1"/>
</dbReference>
<dbReference type="EMBL" id="DPOP01000079">
    <property type="protein sequence ID" value="HCW67358.1"/>
    <property type="molecule type" value="Genomic_DNA"/>
</dbReference>
<evidence type="ECO:0000259" key="3">
    <source>
        <dbReference type="Pfam" id="PF00294"/>
    </source>
</evidence>
<dbReference type="PANTHER" id="PTHR10584">
    <property type="entry name" value="SUGAR KINASE"/>
    <property type="match status" value="1"/>
</dbReference>
<comment type="caution">
    <text evidence="4">The sequence shown here is derived from an EMBL/GenBank/DDBJ whole genome shotgun (WGS) entry which is preliminary data.</text>
</comment>
<dbReference type="AlphaFoldDB" id="A0A358HST3"/>
<name>A0A358HST3_9PROT</name>
<dbReference type="EMBL" id="DOOG01000083">
    <property type="protein sequence ID" value="HBU98247.1"/>
    <property type="molecule type" value="Genomic_DNA"/>
</dbReference>
<dbReference type="Proteomes" id="UP000264179">
    <property type="component" value="Unassembled WGS sequence"/>
</dbReference>
<dbReference type="InterPro" id="IPR029056">
    <property type="entry name" value="Ribokinase-like"/>
</dbReference>
<dbReference type="Pfam" id="PF00294">
    <property type="entry name" value="PfkB"/>
    <property type="match status" value="1"/>
</dbReference>
<dbReference type="Gene3D" id="3.40.1190.20">
    <property type="match status" value="1"/>
</dbReference>
<dbReference type="InterPro" id="IPR011611">
    <property type="entry name" value="PfkB_dom"/>
</dbReference>
<gene>
    <name evidence="4" type="ORF">DEF21_10135</name>
    <name evidence="5" type="ORF">DHR80_09125</name>
</gene>
<protein>
    <submittedName>
        <fullName evidence="4">Carbohydrate kinase family protein</fullName>
    </submittedName>
</protein>
<feature type="domain" description="Carbohydrate kinase PfkB" evidence="3">
    <location>
        <begin position="42"/>
        <end position="315"/>
    </location>
</feature>
<evidence type="ECO:0000313" key="5">
    <source>
        <dbReference type="EMBL" id="HCW67358.1"/>
    </source>
</evidence>
<organism evidence="4 7">
    <name type="scientific">Thalassospira lucentensis</name>
    <dbReference type="NCBI Taxonomy" id="168935"/>
    <lineage>
        <taxon>Bacteria</taxon>
        <taxon>Pseudomonadati</taxon>
        <taxon>Pseudomonadota</taxon>
        <taxon>Alphaproteobacteria</taxon>
        <taxon>Rhodospirillales</taxon>
        <taxon>Thalassospiraceae</taxon>
        <taxon>Thalassospira</taxon>
    </lineage>
</organism>
<dbReference type="PANTHER" id="PTHR10584:SF166">
    <property type="entry name" value="RIBOKINASE"/>
    <property type="match status" value="1"/>
</dbReference>
<dbReference type="Proteomes" id="UP000264753">
    <property type="component" value="Unassembled WGS sequence"/>
</dbReference>
<evidence type="ECO:0000256" key="2">
    <source>
        <dbReference type="ARBA" id="ARBA00022777"/>
    </source>
</evidence>
<evidence type="ECO:0000313" key="6">
    <source>
        <dbReference type="Proteomes" id="UP000264179"/>
    </source>
</evidence>
<dbReference type="SUPFAM" id="SSF53613">
    <property type="entry name" value="Ribokinase-like"/>
    <property type="match status" value="1"/>
</dbReference>
<proteinExistence type="predicted"/>
<keyword evidence="1" id="KW-0808">Transferase</keyword>
<sequence>MSSVMTFKSGPRPNPDRAIISIGTINVDQLMGPVVHWPDPGTETVYPDYEMRVGGGLGNFGAALQALGAKQHMVVNVGDDAMGDWLQSQFGSLSDHWHRSDTVTSVTFGMTHPDKERTFLSNEGHSSVFDADMVRAMLAKTDLHGAIALVVGSFLMPRLLPDCADVLRELRDGGAIVALDTAWPTGGWSDDVQAHLESWLGFVDVLLINDAEAAGILDISVHDFARDIEGSLARIADKLHDDAIIVIKRGAAGATAFARGAITHAPVPGHVDVVDTVGAGDCFNAGFLMALQHGASLISALCAGVEVAGKAIASHPRRYPELSDLRADVAVILAGGVTTRAQTIPFDQVENS</sequence>